<accession>A0A8S9GGH3</accession>
<keyword evidence="1" id="KW-0812">Transmembrane</keyword>
<dbReference type="Proteomes" id="UP000712281">
    <property type="component" value="Unassembled WGS sequence"/>
</dbReference>
<protein>
    <submittedName>
        <fullName evidence="2">Uncharacterized protein</fullName>
    </submittedName>
</protein>
<dbReference type="EMBL" id="QGKW02002005">
    <property type="protein sequence ID" value="KAF2543487.1"/>
    <property type="molecule type" value="Genomic_DNA"/>
</dbReference>
<keyword evidence="1" id="KW-0472">Membrane</keyword>
<sequence>MMRPQKFPIRQGRARERETPLVLKVMKQGRVQLTEMTMNSYLVMIVRLLLMILLMNSKKKRTRLKKKKK</sequence>
<dbReference type="AlphaFoldDB" id="A0A8S9GGH3"/>
<proteinExistence type="predicted"/>
<organism evidence="2 3">
    <name type="scientific">Brassica cretica</name>
    <name type="common">Mustard</name>
    <dbReference type="NCBI Taxonomy" id="69181"/>
    <lineage>
        <taxon>Eukaryota</taxon>
        <taxon>Viridiplantae</taxon>
        <taxon>Streptophyta</taxon>
        <taxon>Embryophyta</taxon>
        <taxon>Tracheophyta</taxon>
        <taxon>Spermatophyta</taxon>
        <taxon>Magnoliopsida</taxon>
        <taxon>eudicotyledons</taxon>
        <taxon>Gunneridae</taxon>
        <taxon>Pentapetalae</taxon>
        <taxon>rosids</taxon>
        <taxon>malvids</taxon>
        <taxon>Brassicales</taxon>
        <taxon>Brassicaceae</taxon>
        <taxon>Brassiceae</taxon>
        <taxon>Brassica</taxon>
    </lineage>
</organism>
<evidence type="ECO:0000256" key="1">
    <source>
        <dbReference type="SAM" id="Phobius"/>
    </source>
</evidence>
<name>A0A8S9GGH3_BRACR</name>
<keyword evidence="1" id="KW-1133">Transmembrane helix</keyword>
<feature type="transmembrane region" description="Helical" evidence="1">
    <location>
        <begin position="38"/>
        <end position="57"/>
    </location>
</feature>
<evidence type="ECO:0000313" key="2">
    <source>
        <dbReference type="EMBL" id="KAF2543487.1"/>
    </source>
</evidence>
<gene>
    <name evidence="2" type="ORF">F2Q68_00030443</name>
</gene>
<reference evidence="2" key="1">
    <citation type="submission" date="2019-12" db="EMBL/GenBank/DDBJ databases">
        <title>Genome sequencing and annotation of Brassica cretica.</title>
        <authorList>
            <person name="Studholme D.J."/>
            <person name="Sarris P.F."/>
        </authorList>
    </citation>
    <scope>NUCLEOTIDE SEQUENCE</scope>
    <source>
        <strain evidence="2">PFS-001/15</strain>
        <tissue evidence="2">Leaf</tissue>
    </source>
</reference>
<comment type="caution">
    <text evidence="2">The sequence shown here is derived from an EMBL/GenBank/DDBJ whole genome shotgun (WGS) entry which is preliminary data.</text>
</comment>
<evidence type="ECO:0000313" key="3">
    <source>
        <dbReference type="Proteomes" id="UP000712281"/>
    </source>
</evidence>